<organism evidence="3 4">
    <name type="scientific">Persicobacter psychrovividus</name>
    <dbReference type="NCBI Taxonomy" id="387638"/>
    <lineage>
        <taxon>Bacteria</taxon>
        <taxon>Pseudomonadati</taxon>
        <taxon>Bacteroidota</taxon>
        <taxon>Cytophagia</taxon>
        <taxon>Cytophagales</taxon>
        <taxon>Persicobacteraceae</taxon>
        <taxon>Persicobacter</taxon>
    </lineage>
</organism>
<feature type="transmembrane region" description="Helical" evidence="1">
    <location>
        <begin position="283"/>
        <end position="307"/>
    </location>
</feature>
<feature type="domain" description="EamA" evidence="2">
    <location>
        <begin position="34"/>
        <end position="176"/>
    </location>
</feature>
<evidence type="ECO:0000259" key="2">
    <source>
        <dbReference type="Pfam" id="PF00892"/>
    </source>
</evidence>
<feature type="transmembrane region" description="Helical" evidence="1">
    <location>
        <begin position="316"/>
        <end position="332"/>
    </location>
</feature>
<proteinExistence type="predicted"/>
<feature type="transmembrane region" description="Helical" evidence="1">
    <location>
        <begin position="138"/>
        <end position="155"/>
    </location>
</feature>
<dbReference type="Proteomes" id="UP001354989">
    <property type="component" value="Chromosome"/>
</dbReference>
<feature type="transmembrane region" description="Helical" evidence="1">
    <location>
        <begin position="192"/>
        <end position="209"/>
    </location>
</feature>
<feature type="transmembrane region" description="Helical" evidence="1">
    <location>
        <begin position="107"/>
        <end position="126"/>
    </location>
</feature>
<evidence type="ECO:0000256" key="1">
    <source>
        <dbReference type="SAM" id="Phobius"/>
    </source>
</evidence>
<evidence type="ECO:0000313" key="4">
    <source>
        <dbReference type="Proteomes" id="UP001354989"/>
    </source>
</evidence>
<keyword evidence="4" id="KW-1185">Reference proteome</keyword>
<dbReference type="InterPro" id="IPR000620">
    <property type="entry name" value="EamA_dom"/>
</dbReference>
<keyword evidence="1" id="KW-0812">Transmembrane</keyword>
<dbReference type="InterPro" id="IPR037185">
    <property type="entry name" value="EmrE-like"/>
</dbReference>
<feature type="domain" description="EamA" evidence="2">
    <location>
        <begin position="191"/>
        <end position="330"/>
    </location>
</feature>
<gene>
    <name evidence="3" type="ORF">PEPS_05240</name>
</gene>
<dbReference type="Pfam" id="PF00892">
    <property type="entry name" value="EamA"/>
    <property type="match status" value="2"/>
</dbReference>
<name>A0ABN6LA72_9BACT</name>
<sequence>MDNTPNSFRIFDSPLKTLWPNPLNLICFQYFCRMWIYWGLLAAVFLGLHNITKKISVRENAVFPVLFFTTLSSLGVLVPLFIGSVCFPEVLQSWGIFIPSLPWEQHFYIFIKSAIMCGSWILGYSAMKHLPITIVSPIRSAGPFFTLLGALSIYGERPNTWQWLGFALIIGGMLWYSRVGKKEGIDFKRDKWIFAIIGATFLGSGSGLYDKFLVHYQHLNAQTVQFWFCFYIVALMALVCLFYRWKSPEKVTGFDWRWSILATGIGIVIADFCYFRGLEDPSAMIMLLSAIKRSQIFISVFVGGWIFKERNKRKKMLPLFAVLLGVGLILYAS</sequence>
<feature type="transmembrane region" description="Helical" evidence="1">
    <location>
        <begin position="28"/>
        <end position="49"/>
    </location>
</feature>
<dbReference type="PANTHER" id="PTHR22911:SF137">
    <property type="entry name" value="SOLUTE CARRIER FAMILY 35 MEMBER G2-RELATED"/>
    <property type="match status" value="1"/>
</dbReference>
<dbReference type="Gene3D" id="1.10.3730.20">
    <property type="match status" value="1"/>
</dbReference>
<feature type="transmembrane region" description="Helical" evidence="1">
    <location>
        <begin position="61"/>
        <end position="87"/>
    </location>
</feature>
<feature type="transmembrane region" description="Helical" evidence="1">
    <location>
        <begin position="224"/>
        <end position="244"/>
    </location>
</feature>
<dbReference type="EMBL" id="AP025292">
    <property type="protein sequence ID" value="BDC98243.1"/>
    <property type="molecule type" value="Genomic_DNA"/>
</dbReference>
<reference evidence="3 4" key="1">
    <citation type="submission" date="2021-12" db="EMBL/GenBank/DDBJ databases">
        <title>Genome sequencing of bacteria with rrn-lacking chromosome and rrn-plasmid.</title>
        <authorList>
            <person name="Anda M."/>
            <person name="Iwasaki W."/>
        </authorList>
    </citation>
    <scope>NUCLEOTIDE SEQUENCE [LARGE SCALE GENOMIC DNA]</scope>
    <source>
        <strain evidence="3 4">NBRC 101262</strain>
    </source>
</reference>
<dbReference type="PANTHER" id="PTHR22911">
    <property type="entry name" value="ACYL-MALONYL CONDENSING ENZYME-RELATED"/>
    <property type="match status" value="1"/>
</dbReference>
<keyword evidence="1" id="KW-1133">Transmembrane helix</keyword>
<keyword evidence="1" id="KW-0472">Membrane</keyword>
<feature type="transmembrane region" description="Helical" evidence="1">
    <location>
        <begin position="161"/>
        <end position="180"/>
    </location>
</feature>
<protein>
    <submittedName>
        <fullName evidence="3">Permease</fullName>
    </submittedName>
</protein>
<evidence type="ECO:0000313" key="3">
    <source>
        <dbReference type="EMBL" id="BDC98243.1"/>
    </source>
</evidence>
<dbReference type="SUPFAM" id="SSF103481">
    <property type="entry name" value="Multidrug resistance efflux transporter EmrE"/>
    <property type="match status" value="2"/>
</dbReference>
<accession>A0ABN6LA72</accession>
<feature type="transmembrane region" description="Helical" evidence="1">
    <location>
        <begin position="256"/>
        <end position="277"/>
    </location>
</feature>